<organism evidence="1 2">
    <name type="scientific">Colletotrichum truncatum</name>
    <name type="common">Anthracnose fungus</name>
    <name type="synonym">Colletotrichum capsici</name>
    <dbReference type="NCBI Taxonomy" id="5467"/>
    <lineage>
        <taxon>Eukaryota</taxon>
        <taxon>Fungi</taxon>
        <taxon>Dikarya</taxon>
        <taxon>Ascomycota</taxon>
        <taxon>Pezizomycotina</taxon>
        <taxon>Sordariomycetes</taxon>
        <taxon>Hypocreomycetidae</taxon>
        <taxon>Glomerellales</taxon>
        <taxon>Glomerellaceae</taxon>
        <taxon>Colletotrichum</taxon>
        <taxon>Colletotrichum truncatum species complex</taxon>
    </lineage>
</organism>
<dbReference type="Proteomes" id="UP000805649">
    <property type="component" value="Unassembled WGS sequence"/>
</dbReference>
<proteinExistence type="predicted"/>
<gene>
    <name evidence="1" type="ORF">CTRU02_200326</name>
</gene>
<protein>
    <submittedName>
        <fullName evidence="1">Uncharacterized protein</fullName>
    </submittedName>
</protein>
<name>A0ACC3ZE87_COLTU</name>
<sequence>MFDHFTMGMQAHPVADAADSEPHLSPRQRPRQLDISTTTIPTSSTSPSGPHDAPPTPPQPIDNLVHELSKQTLFPDVLRRPQMRILSHGISPSSIAHLSSAPLEADDDCEMDLSMDDVEEHQPVADWKRSRRRWHSRLANNPNHASVTEARLRSIISEKSRSSAILAPLSPLVQSIPTCPNLSKIEADTPQDLEASERLEVDEGFCDDDADLPTLRALTASGELLMGPSSALRKFGSLRFRGSAETALRCHNVVRHRPRMRKRKGPGPTREPRPV</sequence>
<evidence type="ECO:0000313" key="2">
    <source>
        <dbReference type="Proteomes" id="UP000805649"/>
    </source>
</evidence>
<evidence type="ECO:0000313" key="1">
    <source>
        <dbReference type="EMBL" id="KAL0942440.1"/>
    </source>
</evidence>
<dbReference type="EMBL" id="VUJX02000001">
    <property type="protein sequence ID" value="KAL0942440.1"/>
    <property type="molecule type" value="Genomic_DNA"/>
</dbReference>
<accession>A0ACC3ZE87</accession>
<comment type="caution">
    <text evidence="1">The sequence shown here is derived from an EMBL/GenBank/DDBJ whole genome shotgun (WGS) entry which is preliminary data.</text>
</comment>
<keyword evidence="2" id="KW-1185">Reference proteome</keyword>
<reference evidence="1 2" key="1">
    <citation type="journal article" date="2020" name="Phytopathology">
        <title>Genome Sequence Resources of Colletotrichum truncatum, C. plurivorum, C. musicola, and C. sojae: Four Species Pathogenic to Soybean (Glycine max).</title>
        <authorList>
            <person name="Rogerio F."/>
            <person name="Boufleur T.R."/>
            <person name="Ciampi-Guillardi M."/>
            <person name="Sukno S.A."/>
            <person name="Thon M.R."/>
            <person name="Massola Junior N.S."/>
            <person name="Baroncelli R."/>
        </authorList>
    </citation>
    <scope>NUCLEOTIDE SEQUENCE [LARGE SCALE GENOMIC DNA]</scope>
    <source>
        <strain evidence="1 2">CMES1059</strain>
    </source>
</reference>